<organism evidence="3 4">
    <name type="scientific">Actinokineospora alba</name>
    <dbReference type="NCBI Taxonomy" id="504798"/>
    <lineage>
        <taxon>Bacteria</taxon>
        <taxon>Bacillati</taxon>
        <taxon>Actinomycetota</taxon>
        <taxon>Actinomycetes</taxon>
        <taxon>Pseudonocardiales</taxon>
        <taxon>Pseudonocardiaceae</taxon>
        <taxon>Actinokineospora</taxon>
    </lineage>
</organism>
<name>A0A1H0FXA9_9PSEU</name>
<dbReference type="STRING" id="504798.SAMN05421871_103311"/>
<evidence type="ECO:0000259" key="2">
    <source>
        <dbReference type="SMART" id="SM00903"/>
    </source>
</evidence>
<dbReference type="GO" id="GO:0010181">
    <property type="term" value="F:FMN binding"/>
    <property type="evidence" value="ECO:0007669"/>
    <property type="project" value="InterPro"/>
</dbReference>
<proteinExistence type="predicted"/>
<dbReference type="EMBL" id="FNJB01000001">
    <property type="protein sequence ID" value="SDN99204.1"/>
    <property type="molecule type" value="Genomic_DNA"/>
</dbReference>
<dbReference type="RefSeq" id="WP_091370155.1">
    <property type="nucleotide sequence ID" value="NZ_FNDV01000003.1"/>
</dbReference>
<dbReference type="GO" id="GO:0006208">
    <property type="term" value="P:pyrimidine nucleobase catabolic process"/>
    <property type="evidence" value="ECO:0007669"/>
    <property type="project" value="TreeGrafter"/>
</dbReference>
<dbReference type="GO" id="GO:0042602">
    <property type="term" value="F:riboflavin reductase (NADPH) activity"/>
    <property type="evidence" value="ECO:0007669"/>
    <property type="project" value="TreeGrafter"/>
</dbReference>
<dbReference type="SUPFAM" id="SSF50475">
    <property type="entry name" value="FMN-binding split barrel"/>
    <property type="match status" value="1"/>
</dbReference>
<evidence type="ECO:0000313" key="3">
    <source>
        <dbReference type="EMBL" id="SDN99204.1"/>
    </source>
</evidence>
<accession>A0A1H0FXA9</accession>
<dbReference type="AlphaFoldDB" id="A0A1H0FXA9"/>
<dbReference type="InterPro" id="IPR050268">
    <property type="entry name" value="NADH-dep_flavin_reductase"/>
</dbReference>
<reference evidence="4" key="1">
    <citation type="submission" date="2016-10" db="EMBL/GenBank/DDBJ databases">
        <authorList>
            <person name="Varghese N."/>
            <person name="Submissions S."/>
        </authorList>
    </citation>
    <scope>NUCLEOTIDE SEQUENCE [LARGE SCALE GENOMIC DNA]</scope>
    <source>
        <strain evidence="4">IBRC-M 10655</strain>
    </source>
</reference>
<dbReference type="Gene3D" id="2.30.110.10">
    <property type="entry name" value="Electron Transport, Fmn-binding Protein, Chain A"/>
    <property type="match status" value="1"/>
</dbReference>
<gene>
    <name evidence="3" type="ORF">SAMN05192558_101560</name>
</gene>
<sequence length="185" mass="19650">MPDPVTATAPYTHVDPAQFRSLMTTHPAAVAIVTTSGPDGEPWGMTCSSVCSVSLKPPTLLACLRAESPTLAALLERTVFAVNLLHDRAERAATLFASGDADRFDKITWVRDPDTGVPQLVEDAHTVAACLVSGTLSVGDHVVVFGDVVGVTTHADDEPSPLLYGMRRYWSLNGPNPPGADTDRK</sequence>
<keyword evidence="1" id="KW-0560">Oxidoreductase</keyword>
<protein>
    <submittedName>
        <fullName evidence="3">NADH-FMN oxidoreductase RutF, flavin reductase (DIM6/NTAB) family</fullName>
    </submittedName>
</protein>
<evidence type="ECO:0000256" key="1">
    <source>
        <dbReference type="ARBA" id="ARBA00023002"/>
    </source>
</evidence>
<keyword evidence="4" id="KW-1185">Reference proteome</keyword>
<dbReference type="Proteomes" id="UP000199651">
    <property type="component" value="Unassembled WGS sequence"/>
</dbReference>
<dbReference type="InterPro" id="IPR002563">
    <property type="entry name" value="Flavin_Rdtase-like_dom"/>
</dbReference>
<dbReference type="SMART" id="SM00903">
    <property type="entry name" value="Flavin_Reduct"/>
    <property type="match status" value="1"/>
</dbReference>
<feature type="domain" description="Flavin reductase like" evidence="2">
    <location>
        <begin position="23"/>
        <end position="171"/>
    </location>
</feature>
<dbReference type="Pfam" id="PF01613">
    <property type="entry name" value="Flavin_Reduct"/>
    <property type="match status" value="1"/>
</dbReference>
<dbReference type="InterPro" id="IPR012349">
    <property type="entry name" value="Split_barrel_FMN-bd"/>
</dbReference>
<dbReference type="PANTHER" id="PTHR30466:SF1">
    <property type="entry name" value="FMN REDUCTASE (NADH) RUTF"/>
    <property type="match status" value="1"/>
</dbReference>
<dbReference type="PANTHER" id="PTHR30466">
    <property type="entry name" value="FLAVIN REDUCTASE"/>
    <property type="match status" value="1"/>
</dbReference>
<evidence type="ECO:0000313" key="4">
    <source>
        <dbReference type="Proteomes" id="UP000199651"/>
    </source>
</evidence>
<dbReference type="OrthoDB" id="9792858at2"/>